<proteinExistence type="predicted"/>
<protein>
    <submittedName>
        <fullName evidence="1">Uncharacterized protein</fullName>
    </submittedName>
</protein>
<evidence type="ECO:0000313" key="2">
    <source>
        <dbReference type="Proteomes" id="UP001057279"/>
    </source>
</evidence>
<name>A0ACB9V004_9CETA</name>
<sequence length="205" mass="23180">MLQERAGSFSSILKTYGTFLFTGSSLLPFADPTNSNTLLIYSVYPHPSVPNSMEHSLISAFTDLSSFESLLFTLKPEISVYLTTYAYRHSNMYTIIEAAPDPSPQAGGSHATSKLLFSPPSAVLEQLHMKDDNGLTWNLALKASYVNLNQEKVELSVYWHSEKKLVDCLAFLLCIDNFWYLQLECSLLEWIFLSYLHVNNMIMTL</sequence>
<keyword evidence="2" id="KW-1185">Reference proteome</keyword>
<dbReference type="Proteomes" id="UP001057279">
    <property type="component" value="Linkage Group LG07"/>
</dbReference>
<comment type="caution">
    <text evidence="1">The sequence shown here is derived from an EMBL/GenBank/DDBJ whole genome shotgun (WGS) entry which is preliminary data.</text>
</comment>
<accession>A0ACB9V004</accession>
<reference evidence="1" key="1">
    <citation type="submission" date="2022-03" db="EMBL/GenBank/DDBJ databases">
        <title>Genomic analyses of argali, domestic sheep and their hybrids provide insights into chromosomal evolution, heterosis and genetic basis of agronomic traits.</title>
        <authorList>
            <person name="Li M."/>
        </authorList>
    </citation>
    <scope>NUCLEOTIDE SEQUENCE</scope>
    <source>
        <strain evidence="1">F1 hybrid</strain>
    </source>
</reference>
<evidence type="ECO:0000313" key="1">
    <source>
        <dbReference type="EMBL" id="KAI4583061.1"/>
    </source>
</evidence>
<dbReference type="EMBL" id="CM043032">
    <property type="protein sequence ID" value="KAI4583061.1"/>
    <property type="molecule type" value="Genomic_DNA"/>
</dbReference>
<organism evidence="1 2">
    <name type="scientific">Ovis ammon polii x Ovis aries</name>
    <dbReference type="NCBI Taxonomy" id="2918886"/>
    <lineage>
        <taxon>Eukaryota</taxon>
        <taxon>Metazoa</taxon>
        <taxon>Chordata</taxon>
        <taxon>Craniata</taxon>
        <taxon>Vertebrata</taxon>
        <taxon>Euteleostomi</taxon>
        <taxon>Mammalia</taxon>
        <taxon>Eutheria</taxon>
        <taxon>Laurasiatheria</taxon>
        <taxon>Artiodactyla</taxon>
        <taxon>Ruminantia</taxon>
        <taxon>Pecora</taxon>
        <taxon>Bovidae</taxon>
        <taxon>Caprinae</taxon>
        <taxon>Ovis</taxon>
    </lineage>
</organism>
<gene>
    <name evidence="1" type="ORF">MJG53_008274</name>
</gene>